<dbReference type="GO" id="GO:0005634">
    <property type="term" value="C:nucleus"/>
    <property type="evidence" value="ECO:0007669"/>
    <property type="project" value="UniProtKB-SubCell"/>
</dbReference>
<dbReference type="Proteomes" id="UP000593562">
    <property type="component" value="Unassembled WGS sequence"/>
</dbReference>
<dbReference type="FunCoup" id="A0A7J7D5Z4">
    <property type="interactions" value="557"/>
</dbReference>
<feature type="domain" description="Tudor" evidence="9">
    <location>
        <begin position="492"/>
        <end position="551"/>
    </location>
</feature>
<dbReference type="PANTHER" id="PTHR12663">
    <property type="entry name" value="ANDROGEN INDUCED INHIBITOR OF PROLIFERATION AS3 / PDS5-RELATED"/>
    <property type="match status" value="1"/>
</dbReference>
<dbReference type="AlphaFoldDB" id="A0A7J7D5Z4"/>
<dbReference type="Gene3D" id="2.30.30.140">
    <property type="match status" value="1"/>
</dbReference>
<feature type="compositionally biased region" description="Basic and acidic residues" evidence="8">
    <location>
        <begin position="322"/>
        <end position="331"/>
    </location>
</feature>
<feature type="region of interest" description="Disordered" evidence="8">
    <location>
        <begin position="437"/>
        <end position="493"/>
    </location>
</feature>
<dbReference type="InParanoid" id="A0A7J7D5Z4"/>
<name>A0A7J7D5Z4_TRIWF</name>
<keyword evidence="5" id="KW-0234">DNA repair</keyword>
<evidence type="ECO:0000256" key="8">
    <source>
        <dbReference type="SAM" id="MobiDB-lite"/>
    </source>
</evidence>
<dbReference type="GO" id="GO:0051301">
    <property type="term" value="P:cell division"/>
    <property type="evidence" value="ECO:0007669"/>
    <property type="project" value="UniProtKB-KW"/>
</dbReference>
<evidence type="ECO:0000256" key="6">
    <source>
        <dbReference type="ARBA" id="ARBA00023242"/>
    </source>
</evidence>
<evidence type="ECO:0000313" key="11">
    <source>
        <dbReference type="Proteomes" id="UP000593562"/>
    </source>
</evidence>
<feature type="region of interest" description="Disordered" evidence="8">
    <location>
        <begin position="575"/>
        <end position="603"/>
    </location>
</feature>
<accession>A0A7J7D5Z4</accession>
<evidence type="ECO:0000256" key="3">
    <source>
        <dbReference type="ARBA" id="ARBA00022763"/>
    </source>
</evidence>
<feature type="compositionally biased region" description="Basic and acidic residues" evidence="8">
    <location>
        <begin position="624"/>
        <end position="637"/>
    </location>
</feature>
<dbReference type="GO" id="GO:0006281">
    <property type="term" value="P:DNA repair"/>
    <property type="evidence" value="ECO:0007669"/>
    <property type="project" value="UniProtKB-KW"/>
</dbReference>
<evidence type="ECO:0000256" key="7">
    <source>
        <dbReference type="ARBA" id="ARBA00023306"/>
    </source>
</evidence>
<keyword evidence="2" id="KW-0132">Cell division</keyword>
<dbReference type="InterPro" id="IPR016024">
    <property type="entry name" value="ARM-type_fold"/>
</dbReference>
<evidence type="ECO:0000313" key="10">
    <source>
        <dbReference type="EMBL" id="KAF5741777.1"/>
    </source>
</evidence>
<organism evidence="10 11">
    <name type="scientific">Tripterygium wilfordii</name>
    <name type="common">Thunder God vine</name>
    <dbReference type="NCBI Taxonomy" id="458696"/>
    <lineage>
        <taxon>Eukaryota</taxon>
        <taxon>Viridiplantae</taxon>
        <taxon>Streptophyta</taxon>
        <taxon>Embryophyta</taxon>
        <taxon>Tracheophyta</taxon>
        <taxon>Spermatophyta</taxon>
        <taxon>Magnoliopsida</taxon>
        <taxon>eudicotyledons</taxon>
        <taxon>Gunneridae</taxon>
        <taxon>Pentapetalae</taxon>
        <taxon>rosids</taxon>
        <taxon>fabids</taxon>
        <taxon>Celastrales</taxon>
        <taxon>Celastraceae</taxon>
        <taxon>Tripterygium</taxon>
    </lineage>
</organism>
<reference evidence="10 11" key="1">
    <citation type="journal article" date="2020" name="Nat. Commun.">
        <title>Genome of Tripterygium wilfordii and identification of cytochrome P450 involved in triptolide biosynthesis.</title>
        <authorList>
            <person name="Tu L."/>
            <person name="Su P."/>
            <person name="Zhang Z."/>
            <person name="Gao L."/>
            <person name="Wang J."/>
            <person name="Hu T."/>
            <person name="Zhou J."/>
            <person name="Zhang Y."/>
            <person name="Zhao Y."/>
            <person name="Liu Y."/>
            <person name="Song Y."/>
            <person name="Tong Y."/>
            <person name="Lu Y."/>
            <person name="Yang J."/>
            <person name="Xu C."/>
            <person name="Jia M."/>
            <person name="Peters R.J."/>
            <person name="Huang L."/>
            <person name="Gao W."/>
        </authorList>
    </citation>
    <scope>NUCLEOTIDE SEQUENCE [LARGE SCALE GENOMIC DNA]</scope>
    <source>
        <strain evidence="11">cv. XIE 37</strain>
        <tissue evidence="10">Leaf</tissue>
    </source>
</reference>
<dbReference type="Pfam" id="PF20168">
    <property type="entry name" value="PDS5"/>
    <property type="match status" value="1"/>
</dbReference>
<keyword evidence="11" id="KW-1185">Reference proteome</keyword>
<dbReference type="SUPFAM" id="SSF63748">
    <property type="entry name" value="Tudor/PWWP/MBT"/>
    <property type="match status" value="1"/>
</dbReference>
<keyword evidence="6" id="KW-0539">Nucleus</keyword>
<feature type="region of interest" description="Disordered" evidence="8">
    <location>
        <begin position="310"/>
        <end position="420"/>
    </location>
</feature>
<evidence type="ECO:0000259" key="9">
    <source>
        <dbReference type="SMART" id="SM00333"/>
    </source>
</evidence>
<feature type="compositionally biased region" description="Polar residues" evidence="8">
    <location>
        <begin position="447"/>
        <end position="462"/>
    </location>
</feature>
<sequence>MQDALFPLMKALIRDDLLKHSDMDVKVSVGECFSGITRIMAPDAPYNDDHMKEYFELIVAAFESLSLTSGHRYNKAISILDTVARSRSFLLMLDLECDKLVAEMFQHFFKVIRSNHPQEVIRAMETIMTMIIEESQEVSLDLLGPLLASVMKENKSRSPMSWKLGEKILTNCAAKLKPYLKEAVQSTGIALDDYPTIVASIYQSHSHFLGIHHGSESGEHVQVNKLANEAGSSKPAQVEKELSVGAGTIQPLEHCSLAGQQAKSIDAPASAEAEGKSTIEPVPVPSKRRRRPNSLLKPEEGYDYSWMFRGTKTPKAPRHVKHPDEGSDRSSSKMPVSEKATSPLRNERVTKPLESASEVGEGIGASSQTQKLRLPEKVYSKRGRPKKNDNMMSQAADPTPSSVSKGNNSRAQADEKGSQLMDISLEAETLEQIKREEKQQKRHLTEASENMSKTASRSPNSDRNNRKETLVYKRKKKHSMKKEEASEMPHHGGNLVGHRIKVWWPLDKTFYEGVVDSYDPIGEKHKVLYVDGDVEVLNLREECWKLIGDDALPDQGQETGLTEPENVANVLKKERGKAKLESGKKQSANLSKERSGGGTIKYGGKTVNAAMVDKAVQVDISEDDATRTDDNMKEDDK</sequence>
<feature type="compositionally biased region" description="Basic and acidic residues" evidence="8">
    <location>
        <begin position="481"/>
        <end position="490"/>
    </location>
</feature>
<feature type="compositionally biased region" description="Basic and acidic residues" evidence="8">
    <location>
        <begin position="437"/>
        <end position="446"/>
    </location>
</feature>
<gene>
    <name evidence="10" type="ORF">HS088_TW10G00783</name>
</gene>
<dbReference type="EMBL" id="JAAARO010000010">
    <property type="protein sequence ID" value="KAF5741777.1"/>
    <property type="molecule type" value="Genomic_DNA"/>
</dbReference>
<dbReference type="InterPro" id="IPR002999">
    <property type="entry name" value="Tudor"/>
</dbReference>
<evidence type="ECO:0000256" key="1">
    <source>
        <dbReference type="ARBA" id="ARBA00004123"/>
    </source>
</evidence>
<dbReference type="GO" id="GO:0007064">
    <property type="term" value="P:mitotic sister chromatid cohesion"/>
    <property type="evidence" value="ECO:0007669"/>
    <property type="project" value="InterPro"/>
</dbReference>
<dbReference type="GO" id="GO:0035825">
    <property type="term" value="P:homologous recombination"/>
    <property type="evidence" value="ECO:0007669"/>
    <property type="project" value="UniProtKB-ARBA"/>
</dbReference>
<keyword evidence="7" id="KW-0131">Cell cycle</keyword>
<dbReference type="SUPFAM" id="SSF48371">
    <property type="entry name" value="ARM repeat"/>
    <property type="match status" value="1"/>
</dbReference>
<evidence type="ECO:0000256" key="5">
    <source>
        <dbReference type="ARBA" id="ARBA00023204"/>
    </source>
</evidence>
<feature type="region of interest" description="Disordered" evidence="8">
    <location>
        <begin position="260"/>
        <end position="297"/>
    </location>
</feature>
<dbReference type="CDD" id="cd20404">
    <property type="entry name" value="Tudor_Agenet_AtEML-like"/>
    <property type="match status" value="1"/>
</dbReference>
<evidence type="ECO:0000256" key="4">
    <source>
        <dbReference type="ARBA" id="ARBA00022776"/>
    </source>
</evidence>
<feature type="region of interest" description="Disordered" evidence="8">
    <location>
        <begin position="616"/>
        <end position="637"/>
    </location>
</feature>
<keyword evidence="4" id="KW-0498">Mitosis</keyword>
<protein>
    <recommendedName>
        <fullName evidence="9">Tudor domain-containing protein</fullName>
    </recommendedName>
</protein>
<dbReference type="SMART" id="SM00333">
    <property type="entry name" value="TUDOR"/>
    <property type="match status" value="1"/>
</dbReference>
<proteinExistence type="predicted"/>
<keyword evidence="3" id="KW-0227">DNA damage</keyword>
<feature type="compositionally biased region" description="Basic and acidic residues" evidence="8">
    <location>
        <begin position="575"/>
        <end position="584"/>
    </location>
</feature>
<dbReference type="GO" id="GO:0000785">
    <property type="term" value="C:chromatin"/>
    <property type="evidence" value="ECO:0007669"/>
    <property type="project" value="TreeGrafter"/>
</dbReference>
<dbReference type="PANTHER" id="PTHR12663:SF69">
    <property type="entry name" value="SISTER CHROMATID COHESION PROTEIN PDS5 HOMOLOG E"/>
    <property type="match status" value="1"/>
</dbReference>
<comment type="subcellular location">
    <subcellularLocation>
        <location evidence="1">Nucleus</location>
    </subcellularLocation>
</comment>
<comment type="caution">
    <text evidence="10">The sequence shown here is derived from an EMBL/GenBank/DDBJ whole genome shotgun (WGS) entry which is preliminary data.</text>
</comment>
<dbReference type="InterPro" id="IPR039776">
    <property type="entry name" value="Pds5"/>
</dbReference>
<evidence type="ECO:0000256" key="2">
    <source>
        <dbReference type="ARBA" id="ARBA00022618"/>
    </source>
</evidence>
<feature type="compositionally biased region" description="Polar residues" evidence="8">
    <location>
        <begin position="399"/>
        <end position="411"/>
    </location>
</feature>